<comment type="caution">
    <text evidence="1">The sequence shown here is derived from an EMBL/GenBank/DDBJ whole genome shotgun (WGS) entry which is preliminary data.</text>
</comment>
<dbReference type="HOGENOM" id="CLU_3187170_0_0_10"/>
<dbReference type="STRING" id="1127696.HMPREF9134_01080"/>
<dbReference type="Proteomes" id="UP000010408">
    <property type="component" value="Unassembled WGS sequence"/>
</dbReference>
<organism evidence="1 2">
    <name type="scientific">Porphyromonas catoniae F0037</name>
    <dbReference type="NCBI Taxonomy" id="1127696"/>
    <lineage>
        <taxon>Bacteria</taxon>
        <taxon>Pseudomonadati</taxon>
        <taxon>Bacteroidota</taxon>
        <taxon>Bacteroidia</taxon>
        <taxon>Bacteroidales</taxon>
        <taxon>Porphyromonadaceae</taxon>
        <taxon>Porphyromonas</taxon>
    </lineage>
</organism>
<dbReference type="AlphaFoldDB" id="L1ND82"/>
<accession>L1ND82</accession>
<reference evidence="1 2" key="1">
    <citation type="submission" date="2012-05" db="EMBL/GenBank/DDBJ databases">
        <authorList>
            <person name="Weinstock G."/>
            <person name="Sodergren E."/>
            <person name="Lobos E.A."/>
            <person name="Fulton L."/>
            <person name="Fulton R."/>
            <person name="Courtney L."/>
            <person name="Fronick C."/>
            <person name="O'Laughlin M."/>
            <person name="Godfrey J."/>
            <person name="Wilson R.M."/>
            <person name="Miner T."/>
            <person name="Farmer C."/>
            <person name="Delehaunty K."/>
            <person name="Cordes M."/>
            <person name="Minx P."/>
            <person name="Tomlinson C."/>
            <person name="Chen J."/>
            <person name="Wollam A."/>
            <person name="Pepin K.H."/>
            <person name="Bhonagiri V."/>
            <person name="Zhang X."/>
            <person name="Suruliraj S."/>
            <person name="Warren W."/>
            <person name="Mitreva M."/>
            <person name="Mardis E.R."/>
            <person name="Wilson R.K."/>
        </authorList>
    </citation>
    <scope>NUCLEOTIDE SEQUENCE [LARGE SCALE GENOMIC DNA]</scope>
    <source>
        <strain evidence="1 2">F0037</strain>
    </source>
</reference>
<gene>
    <name evidence="1" type="ORF">HMPREF9134_01080</name>
</gene>
<evidence type="ECO:0000313" key="1">
    <source>
        <dbReference type="EMBL" id="EKY01172.1"/>
    </source>
</evidence>
<name>L1ND82_9PORP</name>
<proteinExistence type="predicted"/>
<dbReference type="EMBL" id="AMEQ01000029">
    <property type="protein sequence ID" value="EKY01172.1"/>
    <property type="molecule type" value="Genomic_DNA"/>
</dbReference>
<protein>
    <submittedName>
        <fullName evidence="1">Uncharacterized protein</fullName>
    </submittedName>
</protein>
<evidence type="ECO:0000313" key="2">
    <source>
        <dbReference type="Proteomes" id="UP000010408"/>
    </source>
</evidence>
<sequence>MMPEETLKGEAAIPRGSMYPCPFYPCFSLVGRLDFLALYTYNVRGG</sequence>